<dbReference type="EMBL" id="RWGY01000030">
    <property type="protein sequence ID" value="TVU16828.1"/>
    <property type="molecule type" value="Genomic_DNA"/>
</dbReference>
<keyword evidence="1" id="KW-0812">Transmembrane</keyword>
<feature type="domain" description="Alliinase EGF-like" evidence="2">
    <location>
        <begin position="47"/>
        <end position="102"/>
    </location>
</feature>
<evidence type="ECO:0000256" key="1">
    <source>
        <dbReference type="SAM" id="Phobius"/>
    </source>
</evidence>
<protein>
    <recommendedName>
        <fullName evidence="2">Alliinase EGF-like domain-containing protein</fullName>
    </recommendedName>
</protein>
<evidence type="ECO:0000313" key="4">
    <source>
        <dbReference type="Proteomes" id="UP000324897"/>
    </source>
</evidence>
<gene>
    <name evidence="3" type="ORF">EJB05_36983</name>
</gene>
<dbReference type="Pfam" id="PF04863">
    <property type="entry name" value="EGF_alliinase"/>
    <property type="match status" value="1"/>
</dbReference>
<sequence length="109" mass="11729">MESSGSWRPAGLVLLYSSLLLNVLLLAHHLVPRSRLGDDGGDGHRLSWALRAAMEAEAVAATDCSVHGRVYLDGAPGEDGRPGCECNRCFVGPDCSRRTQNCTADAERY</sequence>
<dbReference type="Proteomes" id="UP000324897">
    <property type="component" value="Unassembled WGS sequence"/>
</dbReference>
<dbReference type="OrthoDB" id="692322at2759"/>
<dbReference type="GO" id="GO:0016846">
    <property type="term" value="F:carbon-sulfur lyase activity"/>
    <property type="evidence" value="ECO:0007669"/>
    <property type="project" value="InterPro"/>
</dbReference>
<feature type="transmembrane region" description="Helical" evidence="1">
    <location>
        <begin position="6"/>
        <end position="27"/>
    </location>
</feature>
<dbReference type="Gene3D" id="2.10.25.30">
    <property type="entry name" value="EGF-like, alliinase"/>
    <property type="match status" value="1"/>
</dbReference>
<accession>A0A5J9U0X5</accession>
<reference evidence="3 4" key="1">
    <citation type="journal article" date="2019" name="Sci. Rep.">
        <title>A high-quality genome of Eragrostis curvula grass provides insights into Poaceae evolution and supports new strategies to enhance forage quality.</title>
        <authorList>
            <person name="Carballo J."/>
            <person name="Santos B.A.C.M."/>
            <person name="Zappacosta D."/>
            <person name="Garbus I."/>
            <person name="Selva J.P."/>
            <person name="Gallo C.A."/>
            <person name="Diaz A."/>
            <person name="Albertini E."/>
            <person name="Caccamo M."/>
            <person name="Echenique V."/>
        </authorList>
    </citation>
    <scope>NUCLEOTIDE SEQUENCE [LARGE SCALE GENOMIC DNA]</scope>
    <source>
        <strain evidence="4">cv. Victoria</strain>
        <tissue evidence="3">Leaf</tissue>
    </source>
</reference>
<organism evidence="3 4">
    <name type="scientific">Eragrostis curvula</name>
    <name type="common">weeping love grass</name>
    <dbReference type="NCBI Taxonomy" id="38414"/>
    <lineage>
        <taxon>Eukaryota</taxon>
        <taxon>Viridiplantae</taxon>
        <taxon>Streptophyta</taxon>
        <taxon>Embryophyta</taxon>
        <taxon>Tracheophyta</taxon>
        <taxon>Spermatophyta</taxon>
        <taxon>Magnoliopsida</taxon>
        <taxon>Liliopsida</taxon>
        <taxon>Poales</taxon>
        <taxon>Poaceae</taxon>
        <taxon>PACMAD clade</taxon>
        <taxon>Chloridoideae</taxon>
        <taxon>Eragrostideae</taxon>
        <taxon>Eragrostidinae</taxon>
        <taxon>Eragrostis</taxon>
    </lineage>
</organism>
<evidence type="ECO:0000259" key="2">
    <source>
        <dbReference type="Pfam" id="PF04863"/>
    </source>
</evidence>
<keyword evidence="1" id="KW-1133">Transmembrane helix</keyword>
<dbReference type="InterPro" id="IPR006947">
    <property type="entry name" value="EGF_alliinase"/>
</dbReference>
<keyword evidence="1" id="KW-0472">Membrane</keyword>
<evidence type="ECO:0000313" key="3">
    <source>
        <dbReference type="EMBL" id="TVU16828.1"/>
    </source>
</evidence>
<keyword evidence="4" id="KW-1185">Reference proteome</keyword>
<proteinExistence type="predicted"/>
<dbReference type="AlphaFoldDB" id="A0A5J9U0X5"/>
<comment type="caution">
    <text evidence="3">The sequence shown here is derived from an EMBL/GenBank/DDBJ whole genome shotgun (WGS) entry which is preliminary data.</text>
</comment>
<dbReference type="Gramene" id="TVU16828">
    <property type="protein sequence ID" value="TVU16828"/>
    <property type="gene ID" value="EJB05_36983"/>
</dbReference>
<dbReference type="InterPro" id="IPR037029">
    <property type="entry name" value="Alliinase_N_sf"/>
</dbReference>
<feature type="non-terminal residue" evidence="3">
    <location>
        <position position="1"/>
    </location>
</feature>
<name>A0A5J9U0X5_9POAL</name>